<protein>
    <submittedName>
        <fullName evidence="1">Uncharacterized protein</fullName>
    </submittedName>
</protein>
<name>A0A147BEC1_IXORI</name>
<organism evidence="1">
    <name type="scientific">Ixodes ricinus</name>
    <name type="common">Common tick</name>
    <name type="synonym">Acarus ricinus</name>
    <dbReference type="NCBI Taxonomy" id="34613"/>
    <lineage>
        <taxon>Eukaryota</taxon>
        <taxon>Metazoa</taxon>
        <taxon>Ecdysozoa</taxon>
        <taxon>Arthropoda</taxon>
        <taxon>Chelicerata</taxon>
        <taxon>Arachnida</taxon>
        <taxon>Acari</taxon>
        <taxon>Parasitiformes</taxon>
        <taxon>Ixodida</taxon>
        <taxon>Ixodoidea</taxon>
        <taxon>Ixodidae</taxon>
        <taxon>Ixodinae</taxon>
        <taxon>Ixodes</taxon>
    </lineage>
</organism>
<proteinExistence type="predicted"/>
<reference evidence="1" key="1">
    <citation type="journal article" date="2018" name="PLoS Negl. Trop. Dis.">
        <title>Sialome diversity of ticks revealed by RNAseq of single tick salivary glands.</title>
        <authorList>
            <person name="Perner J."/>
            <person name="Kropackova S."/>
            <person name="Kopacek P."/>
            <person name="Ribeiro J.M."/>
        </authorList>
    </citation>
    <scope>NUCLEOTIDE SEQUENCE</scope>
    <source>
        <strain evidence="1">Siblings of single egg batch collected in Ceske Budejovice</strain>
        <tissue evidence="1">Salivary glands</tissue>
    </source>
</reference>
<dbReference type="EMBL" id="GEGO01006283">
    <property type="protein sequence ID" value="JAR89121.1"/>
    <property type="molecule type" value="Transcribed_RNA"/>
</dbReference>
<evidence type="ECO:0000313" key="1">
    <source>
        <dbReference type="EMBL" id="JAR89121.1"/>
    </source>
</evidence>
<sequence length="120" mass="13396">MTRLRLVCSASYAAYAAHTSKVVPTPEVPQVATNDVTKTGVSCCRMSRVWRLGIQMLARSTSERECRCRHGVSQLPTPGCRSFRGLSHRRVTCRRTGVCYLHHRCSNTARIATVDNMSLL</sequence>
<dbReference type="AlphaFoldDB" id="A0A147BEC1"/>
<accession>A0A147BEC1</accession>